<keyword evidence="1" id="KW-0479">Metal-binding</keyword>
<evidence type="ECO:0000256" key="1">
    <source>
        <dbReference type="PROSITE-ProRule" id="PRU00042"/>
    </source>
</evidence>
<dbReference type="AlphaFoldDB" id="A0AA88CN81"/>
<evidence type="ECO:0000259" key="3">
    <source>
        <dbReference type="PROSITE" id="PS50157"/>
    </source>
</evidence>
<dbReference type="Gramene" id="FCD_00017590-RA">
    <property type="protein sequence ID" value="FCD_00017590-RA:cds"/>
    <property type="gene ID" value="FCD_00017590"/>
</dbReference>
<sequence>MAATDDDTKPNTVKLFGFNISDQENDLIPSDTPAKQNDDDDDHRNSDTSVVQLGGQARNDDRPQNQKYECQYCSREFANSQALGGHQNAHKKERQLLKRAQLLQLPIPRHKLTNLLPMMSPFASPPLSPSHFLSSAVVPGAAEGWFYNNTSYAPGLHASSYGNGGGGGGGGTAFVSRASTVPGTGMYGLYDREAGASRALYEGVGRDFSCQFFEEFGRDHRHDHDHMIKINGGGARYAVEKDLGLDLQLGLGPSET</sequence>
<evidence type="ECO:0000313" key="4">
    <source>
        <dbReference type="EMBL" id="GMN28118.1"/>
    </source>
</evidence>
<gene>
    <name evidence="4" type="ORF">TIFTF001_001937</name>
</gene>
<dbReference type="GO" id="GO:0008270">
    <property type="term" value="F:zinc ion binding"/>
    <property type="evidence" value="ECO:0007669"/>
    <property type="project" value="UniProtKB-KW"/>
</dbReference>
<keyword evidence="1" id="KW-0862">Zinc</keyword>
<proteinExistence type="predicted"/>
<dbReference type="GO" id="GO:0000976">
    <property type="term" value="F:transcription cis-regulatory region binding"/>
    <property type="evidence" value="ECO:0007669"/>
    <property type="project" value="TreeGrafter"/>
</dbReference>
<dbReference type="PROSITE" id="PS00028">
    <property type="entry name" value="ZINC_FINGER_C2H2_1"/>
    <property type="match status" value="1"/>
</dbReference>
<dbReference type="EMBL" id="BTGU01000002">
    <property type="protein sequence ID" value="GMN28118.1"/>
    <property type="molecule type" value="Genomic_DNA"/>
</dbReference>
<feature type="domain" description="C2H2-type" evidence="3">
    <location>
        <begin position="68"/>
        <end position="95"/>
    </location>
</feature>
<keyword evidence="1" id="KW-0863">Zinc-finger</keyword>
<organism evidence="4 5">
    <name type="scientific">Ficus carica</name>
    <name type="common">Common fig</name>
    <dbReference type="NCBI Taxonomy" id="3494"/>
    <lineage>
        <taxon>Eukaryota</taxon>
        <taxon>Viridiplantae</taxon>
        <taxon>Streptophyta</taxon>
        <taxon>Embryophyta</taxon>
        <taxon>Tracheophyta</taxon>
        <taxon>Spermatophyta</taxon>
        <taxon>Magnoliopsida</taxon>
        <taxon>eudicotyledons</taxon>
        <taxon>Gunneridae</taxon>
        <taxon>Pentapetalae</taxon>
        <taxon>rosids</taxon>
        <taxon>fabids</taxon>
        <taxon>Rosales</taxon>
        <taxon>Moraceae</taxon>
        <taxon>Ficeae</taxon>
        <taxon>Ficus</taxon>
    </lineage>
</organism>
<evidence type="ECO:0000313" key="5">
    <source>
        <dbReference type="Proteomes" id="UP001187192"/>
    </source>
</evidence>
<dbReference type="PANTHER" id="PTHR46353">
    <property type="entry name" value="ZINC FINGER PROTEIN 5"/>
    <property type="match status" value="1"/>
</dbReference>
<dbReference type="GO" id="GO:0009740">
    <property type="term" value="P:gibberellic acid mediated signaling pathway"/>
    <property type="evidence" value="ECO:0007669"/>
    <property type="project" value="TreeGrafter"/>
</dbReference>
<dbReference type="Gramene" id="FCD_00032241-RA">
    <property type="protein sequence ID" value="FCD_00032241-RA:cds"/>
    <property type="gene ID" value="FCD_00032241"/>
</dbReference>
<dbReference type="Gene3D" id="3.30.160.60">
    <property type="entry name" value="Classic Zinc Finger"/>
    <property type="match status" value="1"/>
</dbReference>
<evidence type="ECO:0000256" key="2">
    <source>
        <dbReference type="SAM" id="MobiDB-lite"/>
    </source>
</evidence>
<protein>
    <recommendedName>
        <fullName evidence="3">C2H2-type domain-containing protein</fullName>
    </recommendedName>
</protein>
<dbReference type="Proteomes" id="UP001187192">
    <property type="component" value="Unassembled WGS sequence"/>
</dbReference>
<dbReference type="GO" id="GO:0003700">
    <property type="term" value="F:DNA-binding transcription factor activity"/>
    <property type="evidence" value="ECO:0007669"/>
    <property type="project" value="TreeGrafter"/>
</dbReference>
<feature type="region of interest" description="Disordered" evidence="2">
    <location>
        <begin position="1"/>
        <end position="65"/>
    </location>
</feature>
<dbReference type="InterPro" id="IPR013087">
    <property type="entry name" value="Znf_C2H2_type"/>
</dbReference>
<dbReference type="GO" id="GO:0009736">
    <property type="term" value="P:cytokinin-activated signaling pathway"/>
    <property type="evidence" value="ECO:0007669"/>
    <property type="project" value="TreeGrafter"/>
</dbReference>
<dbReference type="GO" id="GO:0010090">
    <property type="term" value="P:trichome morphogenesis"/>
    <property type="evidence" value="ECO:0007669"/>
    <property type="project" value="InterPro"/>
</dbReference>
<dbReference type="Pfam" id="PF13912">
    <property type="entry name" value="zf-C2H2_6"/>
    <property type="match status" value="1"/>
</dbReference>
<comment type="caution">
    <text evidence="4">The sequence shown here is derived from an EMBL/GenBank/DDBJ whole genome shotgun (WGS) entry which is preliminary data.</text>
</comment>
<dbReference type="SUPFAM" id="SSF57667">
    <property type="entry name" value="beta-beta-alpha zinc fingers"/>
    <property type="match status" value="1"/>
</dbReference>
<reference evidence="4" key="1">
    <citation type="submission" date="2023-07" db="EMBL/GenBank/DDBJ databases">
        <title>draft genome sequence of fig (Ficus carica).</title>
        <authorList>
            <person name="Takahashi T."/>
            <person name="Nishimura K."/>
        </authorList>
    </citation>
    <scope>NUCLEOTIDE SEQUENCE</scope>
</reference>
<keyword evidence="5" id="KW-1185">Reference proteome</keyword>
<dbReference type="InterPro" id="IPR044299">
    <property type="entry name" value="GIS3/ZFP5/ZFP6"/>
</dbReference>
<dbReference type="PANTHER" id="PTHR46353:SF23">
    <property type="entry name" value="C2H2 ZINC FINGER-CONTAINING PROTEIN-RELATED"/>
    <property type="match status" value="1"/>
</dbReference>
<dbReference type="InterPro" id="IPR036236">
    <property type="entry name" value="Znf_C2H2_sf"/>
</dbReference>
<dbReference type="GO" id="GO:0005634">
    <property type="term" value="C:nucleus"/>
    <property type="evidence" value="ECO:0007669"/>
    <property type="project" value="TreeGrafter"/>
</dbReference>
<accession>A0AA88CN81</accession>
<name>A0AA88CN81_FICCA</name>
<dbReference type="PROSITE" id="PS50157">
    <property type="entry name" value="ZINC_FINGER_C2H2_2"/>
    <property type="match status" value="1"/>
</dbReference>